<accession>A0AAV4UMS5</accession>
<protein>
    <submittedName>
        <fullName evidence="1">Uncharacterized protein</fullName>
    </submittedName>
</protein>
<organism evidence="1 2">
    <name type="scientific">Caerostris extrusa</name>
    <name type="common">Bark spider</name>
    <name type="synonym">Caerostris bankana</name>
    <dbReference type="NCBI Taxonomy" id="172846"/>
    <lineage>
        <taxon>Eukaryota</taxon>
        <taxon>Metazoa</taxon>
        <taxon>Ecdysozoa</taxon>
        <taxon>Arthropoda</taxon>
        <taxon>Chelicerata</taxon>
        <taxon>Arachnida</taxon>
        <taxon>Araneae</taxon>
        <taxon>Araneomorphae</taxon>
        <taxon>Entelegynae</taxon>
        <taxon>Araneoidea</taxon>
        <taxon>Araneidae</taxon>
        <taxon>Caerostris</taxon>
    </lineage>
</organism>
<keyword evidence="2" id="KW-1185">Reference proteome</keyword>
<dbReference type="Proteomes" id="UP001054945">
    <property type="component" value="Unassembled WGS sequence"/>
</dbReference>
<comment type="caution">
    <text evidence="1">The sequence shown here is derived from an EMBL/GenBank/DDBJ whole genome shotgun (WGS) entry which is preliminary data.</text>
</comment>
<dbReference type="EMBL" id="BPLR01013147">
    <property type="protein sequence ID" value="GIY59039.1"/>
    <property type="molecule type" value="Genomic_DNA"/>
</dbReference>
<evidence type="ECO:0000313" key="1">
    <source>
        <dbReference type="EMBL" id="GIY59039.1"/>
    </source>
</evidence>
<proteinExistence type="predicted"/>
<gene>
    <name evidence="1" type="ORF">CEXT_473851</name>
</gene>
<sequence>MSFTVFPQPTINRQRVRKLGEVRASQHNTASPANRCVRAFIDDCFSYSAGNISSLHLIESFRWRPKILWENSVVLEGEGDDVL</sequence>
<name>A0AAV4UMS5_CAEEX</name>
<reference evidence="1 2" key="1">
    <citation type="submission" date="2021-06" db="EMBL/GenBank/DDBJ databases">
        <title>Caerostris extrusa draft genome.</title>
        <authorList>
            <person name="Kono N."/>
            <person name="Arakawa K."/>
        </authorList>
    </citation>
    <scope>NUCLEOTIDE SEQUENCE [LARGE SCALE GENOMIC DNA]</scope>
</reference>
<dbReference type="AlphaFoldDB" id="A0AAV4UMS5"/>
<evidence type="ECO:0000313" key="2">
    <source>
        <dbReference type="Proteomes" id="UP001054945"/>
    </source>
</evidence>